<comment type="subcellular location">
    <subcellularLocation>
        <location evidence="1">Cell membrane</location>
        <topology evidence="1">Multi-pass membrane protein</topology>
    </subcellularLocation>
</comment>
<dbReference type="SUPFAM" id="SSF90123">
    <property type="entry name" value="ABC transporter transmembrane region"/>
    <property type="match status" value="1"/>
</dbReference>
<feature type="domain" description="ABC transmembrane type-1" evidence="9">
    <location>
        <begin position="30"/>
        <end position="316"/>
    </location>
</feature>
<dbReference type="EMBL" id="BOCI01000207">
    <property type="protein sequence ID" value="GHW01152.1"/>
    <property type="molecule type" value="Genomic_DNA"/>
</dbReference>
<name>A0ABQ3W6G3_9LACO</name>
<gene>
    <name evidence="10" type="ORF">lacNasYZ03_08390</name>
</gene>
<evidence type="ECO:0000256" key="3">
    <source>
        <dbReference type="ARBA" id="ARBA00022741"/>
    </source>
</evidence>
<keyword evidence="4" id="KW-0067">ATP-binding</keyword>
<dbReference type="InterPro" id="IPR027417">
    <property type="entry name" value="P-loop_NTPase"/>
</dbReference>
<evidence type="ECO:0000256" key="2">
    <source>
        <dbReference type="ARBA" id="ARBA00022692"/>
    </source>
</evidence>
<keyword evidence="3" id="KW-0547">Nucleotide-binding</keyword>
<sequence>MPKRKLDLASNRQTMKEFIAYLGRYKFSLIFAIIVAIAGSLLNVWGPSKLSEITNLISAGLTGRMNTGRIMTIGAGLVLIYVIAGLCNILQSWKMSTITQTMTRQMRQDISEKINRVPLRYFDSHATGDTLSRVTNDVDTIGQMMNQSISNLVSSVAMLIGVIVMMLITNWVMALAGMITAVLGFLLSSGLVSSSQRYYNKQQQTIGVLNGKVEESYTGLAVVKAYNGEQQIGDEFKQLNDSLFEYAWKSNALSGSMNPIMQFFGNAAYVVVCVVGAVAAHQGQISFGTIVAFMVYIRLFSEPLQNLGQMASSLEMMTAAAGRVFEFLNEEEMGREENKLQLDRVKGSVEFKDVVFGYNYPDQVIVNDFNASVAPGEKVALVGPTGAGKTTIVNLLMRFYEINSGSIKIDGVSTKDITRENVHDLFGMVLQDTWLFAGNLRENLVYNQTGVSDQRLNEVCSLTGLSDLVKQLPNGYDTVIKADDLSAGQKQLITIARAMIKDAPLLILDEATSSVDTRTELKVQAAMDKLMEGRTSFVIAHRLSTIRDADMILVINHGDIVETGTHEELLAKGGFYANLYNSQFEDKN</sequence>
<feature type="transmembrane region" description="Helical" evidence="7">
    <location>
        <begin position="260"/>
        <end position="279"/>
    </location>
</feature>
<protein>
    <submittedName>
        <fullName evidence="10">ABC transporter</fullName>
    </submittedName>
</protein>
<evidence type="ECO:0000259" key="8">
    <source>
        <dbReference type="PROSITE" id="PS50893"/>
    </source>
</evidence>
<evidence type="ECO:0000256" key="1">
    <source>
        <dbReference type="ARBA" id="ARBA00004651"/>
    </source>
</evidence>
<dbReference type="Gene3D" id="3.40.50.300">
    <property type="entry name" value="P-loop containing nucleotide triphosphate hydrolases"/>
    <property type="match status" value="1"/>
</dbReference>
<feature type="transmembrane region" description="Helical" evidence="7">
    <location>
        <begin position="70"/>
        <end position="90"/>
    </location>
</feature>
<keyword evidence="5 7" id="KW-1133">Transmembrane helix</keyword>
<reference evidence="11" key="1">
    <citation type="submission" date="2021-01" db="EMBL/GenBank/DDBJ databases">
        <title>Draft genome sequence of Nasalis larvatus strain YZ03.</title>
        <authorList>
            <person name="Suzuki-Hashido N."/>
            <person name="Tsuchida S."/>
            <person name="Hayakawa T."/>
        </authorList>
    </citation>
    <scope>NUCLEOTIDE SEQUENCE [LARGE SCALE GENOMIC DNA]</scope>
    <source>
        <strain evidence="11">YZ03</strain>
    </source>
</reference>
<dbReference type="CDD" id="cd03254">
    <property type="entry name" value="ABCC_Glucan_exporter_like"/>
    <property type="match status" value="1"/>
</dbReference>
<dbReference type="RefSeq" id="WP_244660625.1">
    <property type="nucleotide sequence ID" value="NZ_BOCG01000670.1"/>
</dbReference>
<evidence type="ECO:0000313" key="10">
    <source>
        <dbReference type="EMBL" id="GHW01152.1"/>
    </source>
</evidence>
<evidence type="ECO:0000256" key="4">
    <source>
        <dbReference type="ARBA" id="ARBA00022840"/>
    </source>
</evidence>
<feature type="transmembrane region" description="Helical" evidence="7">
    <location>
        <begin position="149"/>
        <end position="168"/>
    </location>
</feature>
<dbReference type="InterPro" id="IPR011527">
    <property type="entry name" value="ABC1_TM_dom"/>
</dbReference>
<dbReference type="PANTHER" id="PTHR43394">
    <property type="entry name" value="ATP-DEPENDENT PERMEASE MDL1, MITOCHONDRIAL"/>
    <property type="match status" value="1"/>
</dbReference>
<evidence type="ECO:0000256" key="7">
    <source>
        <dbReference type="SAM" id="Phobius"/>
    </source>
</evidence>
<dbReference type="Pfam" id="PF00005">
    <property type="entry name" value="ABC_tran"/>
    <property type="match status" value="1"/>
</dbReference>
<dbReference type="CDD" id="cd18547">
    <property type="entry name" value="ABC_6TM_Tm288_like"/>
    <property type="match status" value="1"/>
</dbReference>
<dbReference type="PANTHER" id="PTHR43394:SF1">
    <property type="entry name" value="ATP-BINDING CASSETTE SUB-FAMILY B MEMBER 10, MITOCHONDRIAL"/>
    <property type="match status" value="1"/>
</dbReference>
<dbReference type="SMART" id="SM00382">
    <property type="entry name" value="AAA"/>
    <property type="match status" value="1"/>
</dbReference>
<dbReference type="Pfam" id="PF00664">
    <property type="entry name" value="ABC_membrane"/>
    <property type="match status" value="1"/>
</dbReference>
<evidence type="ECO:0000259" key="9">
    <source>
        <dbReference type="PROSITE" id="PS50929"/>
    </source>
</evidence>
<evidence type="ECO:0000313" key="11">
    <source>
        <dbReference type="Proteomes" id="UP000616547"/>
    </source>
</evidence>
<dbReference type="PROSITE" id="PS00211">
    <property type="entry name" value="ABC_TRANSPORTER_1"/>
    <property type="match status" value="1"/>
</dbReference>
<keyword evidence="6 7" id="KW-0472">Membrane</keyword>
<feature type="transmembrane region" description="Helical" evidence="7">
    <location>
        <begin position="174"/>
        <end position="192"/>
    </location>
</feature>
<dbReference type="InterPro" id="IPR003593">
    <property type="entry name" value="AAA+_ATPase"/>
</dbReference>
<dbReference type="SUPFAM" id="SSF52540">
    <property type="entry name" value="P-loop containing nucleoside triphosphate hydrolases"/>
    <property type="match status" value="1"/>
</dbReference>
<organism evidence="10 11">
    <name type="scientific">Lactobacillus nasalidis</name>
    <dbReference type="NCBI Taxonomy" id="2797258"/>
    <lineage>
        <taxon>Bacteria</taxon>
        <taxon>Bacillati</taxon>
        <taxon>Bacillota</taxon>
        <taxon>Bacilli</taxon>
        <taxon>Lactobacillales</taxon>
        <taxon>Lactobacillaceae</taxon>
        <taxon>Lactobacillus</taxon>
    </lineage>
</organism>
<dbReference type="PROSITE" id="PS50929">
    <property type="entry name" value="ABC_TM1F"/>
    <property type="match status" value="1"/>
</dbReference>
<accession>A0ABQ3W6G3</accession>
<comment type="caution">
    <text evidence="10">The sequence shown here is derived from an EMBL/GenBank/DDBJ whole genome shotgun (WGS) entry which is preliminary data.</text>
</comment>
<dbReference type="InterPro" id="IPR039421">
    <property type="entry name" value="Type_1_exporter"/>
</dbReference>
<dbReference type="PROSITE" id="PS50893">
    <property type="entry name" value="ABC_TRANSPORTER_2"/>
    <property type="match status" value="1"/>
</dbReference>
<dbReference type="InterPro" id="IPR036640">
    <property type="entry name" value="ABC1_TM_sf"/>
</dbReference>
<evidence type="ECO:0000256" key="6">
    <source>
        <dbReference type="ARBA" id="ARBA00023136"/>
    </source>
</evidence>
<dbReference type="Proteomes" id="UP000616547">
    <property type="component" value="Unassembled WGS sequence"/>
</dbReference>
<feature type="transmembrane region" description="Helical" evidence="7">
    <location>
        <begin position="21"/>
        <end position="42"/>
    </location>
</feature>
<evidence type="ECO:0000256" key="5">
    <source>
        <dbReference type="ARBA" id="ARBA00022989"/>
    </source>
</evidence>
<keyword evidence="2 7" id="KW-0812">Transmembrane</keyword>
<proteinExistence type="predicted"/>
<dbReference type="Gene3D" id="1.20.1560.10">
    <property type="entry name" value="ABC transporter type 1, transmembrane domain"/>
    <property type="match status" value="1"/>
</dbReference>
<dbReference type="InterPro" id="IPR003439">
    <property type="entry name" value="ABC_transporter-like_ATP-bd"/>
</dbReference>
<dbReference type="InterPro" id="IPR017871">
    <property type="entry name" value="ABC_transporter-like_CS"/>
</dbReference>
<feature type="domain" description="ABC transporter" evidence="8">
    <location>
        <begin position="349"/>
        <end position="582"/>
    </location>
</feature>
<keyword evidence="11" id="KW-1185">Reference proteome</keyword>